<organism evidence="3 4">
    <name type="scientific">Novimethylophilus kurashikiensis</name>
    <dbReference type="NCBI Taxonomy" id="1825523"/>
    <lineage>
        <taxon>Bacteria</taxon>
        <taxon>Pseudomonadati</taxon>
        <taxon>Pseudomonadota</taxon>
        <taxon>Betaproteobacteria</taxon>
        <taxon>Nitrosomonadales</taxon>
        <taxon>Methylophilaceae</taxon>
        <taxon>Novimethylophilus</taxon>
    </lineage>
</organism>
<proteinExistence type="predicted"/>
<reference evidence="3 4" key="1">
    <citation type="journal article" date="2018" name="Environ. Microbiol.">
        <title>Isolation and genomic characterization of Novimethylophilus kurashikiensis gen. nov. sp. nov., a new lanthanide-dependent methylotrophic species of Methylophilaceae.</title>
        <authorList>
            <person name="Lv H."/>
            <person name="Sahin N."/>
            <person name="Tani A."/>
        </authorList>
    </citation>
    <scope>NUCLEOTIDE SEQUENCE [LARGE SCALE GENOMIC DNA]</scope>
    <source>
        <strain evidence="3 4">La2-4</strain>
    </source>
</reference>
<name>A0A2R5F4G4_9PROT</name>
<dbReference type="Proteomes" id="UP000245081">
    <property type="component" value="Unassembled WGS sequence"/>
</dbReference>
<evidence type="ECO:0000313" key="3">
    <source>
        <dbReference type="EMBL" id="GBG13297.1"/>
    </source>
</evidence>
<dbReference type="Gene3D" id="3.40.50.11350">
    <property type="match status" value="1"/>
</dbReference>
<protein>
    <submittedName>
        <fullName evidence="3">Flagellar biosynthetic protein FliQ</fullName>
    </submittedName>
</protein>
<keyword evidence="4" id="KW-1185">Reference proteome</keyword>
<dbReference type="RefSeq" id="WP_109014517.1">
    <property type="nucleotide sequence ID" value="NZ_BDOQ01000003.1"/>
</dbReference>
<dbReference type="Pfam" id="PF01531">
    <property type="entry name" value="Glyco_transf_11"/>
    <property type="match status" value="1"/>
</dbReference>
<keyword evidence="3" id="KW-0969">Cilium</keyword>
<dbReference type="GO" id="GO:0008107">
    <property type="term" value="F:galactoside 2-alpha-L-fucosyltransferase activity"/>
    <property type="evidence" value="ECO:0007669"/>
    <property type="project" value="InterPro"/>
</dbReference>
<evidence type="ECO:0000256" key="2">
    <source>
        <dbReference type="ARBA" id="ARBA00022679"/>
    </source>
</evidence>
<keyword evidence="2" id="KW-0808">Transferase</keyword>
<dbReference type="GO" id="GO:0016020">
    <property type="term" value="C:membrane"/>
    <property type="evidence" value="ECO:0007669"/>
    <property type="project" value="InterPro"/>
</dbReference>
<keyword evidence="3" id="KW-0282">Flagellum</keyword>
<dbReference type="PANTHER" id="PTHR11927">
    <property type="entry name" value="GALACTOSIDE 2-L-FUCOSYLTRANSFERASE"/>
    <property type="match status" value="1"/>
</dbReference>
<evidence type="ECO:0000313" key="4">
    <source>
        <dbReference type="Proteomes" id="UP000245081"/>
    </source>
</evidence>
<dbReference type="GO" id="GO:0005975">
    <property type="term" value="P:carbohydrate metabolic process"/>
    <property type="evidence" value="ECO:0007669"/>
    <property type="project" value="InterPro"/>
</dbReference>
<comment type="caution">
    <text evidence="3">The sequence shown here is derived from an EMBL/GenBank/DDBJ whole genome shotgun (WGS) entry which is preliminary data.</text>
</comment>
<dbReference type="AlphaFoldDB" id="A0A2R5F4G4"/>
<evidence type="ECO:0000256" key="1">
    <source>
        <dbReference type="ARBA" id="ARBA00022676"/>
    </source>
</evidence>
<accession>A0A2R5F4G4</accession>
<sequence>MPSSSVVITNLIGGLGNQMFQYAAGRALADRHNAKLLLDLSGFENYSLRRYELETLNIRAEIASQSDIEFFRSSVPFRWEMGKVLNNFSKILLSKKKAQVFNESTFSFMPELQKQPLPLYMSGYWQSERYFNNSSDIIRRDFELKEPLDVENKKILNKIQQTVSISLHVRRGDYVTNSTTAKFHGTCSLDYYYSAIRFVASRVQHPHFFIFSDDLDWVSKNLNLSHPSTLVDINGPSSGAADIALMKQCQHNIIANSSFSWWGAWLNPSPHKIVVAPQRWFNQSTHDTSDLLPAKWFKL</sequence>
<dbReference type="EMBL" id="BDOQ01000003">
    <property type="protein sequence ID" value="GBG13297.1"/>
    <property type="molecule type" value="Genomic_DNA"/>
</dbReference>
<dbReference type="InterPro" id="IPR002516">
    <property type="entry name" value="Glyco_trans_11"/>
</dbReference>
<gene>
    <name evidence="3" type="ORF">NMK_0843</name>
</gene>
<dbReference type="PANTHER" id="PTHR11927:SF9">
    <property type="entry name" value="L-FUCOSYLTRANSFERASE"/>
    <property type="match status" value="1"/>
</dbReference>
<keyword evidence="1" id="KW-0328">Glycosyltransferase</keyword>
<dbReference type="CDD" id="cd11301">
    <property type="entry name" value="Fut1_Fut2_like"/>
    <property type="match status" value="1"/>
</dbReference>
<dbReference type="OrthoDB" id="9794601at2"/>
<keyword evidence="3" id="KW-0966">Cell projection</keyword>